<sequence>MPNKPKRSFCWRDLFSFYMAITCKIVPVVRVCWRDLFSFYMAITCKIVPVVQVAKTLVSVGLATFYSLSEGLSFLAIHHIISKIYLVSVLFALCTFFAVKILFLFRRKMVDWKSFEFFYKSLVFCSFFWIAELAVLTTVYVYYEKNPFDLMTLTILSFYCIMQDLYFSFCIYSTKANSEIGNMFSIFEGKHPSEINDNNLPQTERISAEVLLKKKVKKNTYTIVVQDFTQGANGQFVSSEVLKV</sequence>
<name>A0A1R2CK76_9CILI</name>
<keyword evidence="1" id="KW-0472">Membrane</keyword>
<gene>
    <name evidence="2" type="ORF">SteCoe_8511</name>
</gene>
<feature type="transmembrane region" description="Helical" evidence="1">
    <location>
        <begin position="45"/>
        <end position="68"/>
    </location>
</feature>
<organism evidence="2 3">
    <name type="scientific">Stentor coeruleus</name>
    <dbReference type="NCBI Taxonomy" id="5963"/>
    <lineage>
        <taxon>Eukaryota</taxon>
        <taxon>Sar</taxon>
        <taxon>Alveolata</taxon>
        <taxon>Ciliophora</taxon>
        <taxon>Postciliodesmatophora</taxon>
        <taxon>Heterotrichea</taxon>
        <taxon>Heterotrichida</taxon>
        <taxon>Stentoridae</taxon>
        <taxon>Stentor</taxon>
    </lineage>
</organism>
<protein>
    <submittedName>
        <fullName evidence="2">Uncharacterized protein</fullName>
    </submittedName>
</protein>
<evidence type="ECO:0000256" key="1">
    <source>
        <dbReference type="SAM" id="Phobius"/>
    </source>
</evidence>
<dbReference type="Proteomes" id="UP000187209">
    <property type="component" value="Unassembled WGS sequence"/>
</dbReference>
<keyword evidence="1" id="KW-0812">Transmembrane</keyword>
<evidence type="ECO:0000313" key="2">
    <source>
        <dbReference type="EMBL" id="OMJ89403.1"/>
    </source>
</evidence>
<feature type="transmembrane region" description="Helical" evidence="1">
    <location>
        <begin position="117"/>
        <end position="143"/>
    </location>
</feature>
<feature type="transmembrane region" description="Helical" evidence="1">
    <location>
        <begin position="80"/>
        <end position="105"/>
    </location>
</feature>
<feature type="transmembrane region" description="Helical" evidence="1">
    <location>
        <begin position="155"/>
        <end position="174"/>
    </location>
</feature>
<dbReference type="AlphaFoldDB" id="A0A1R2CK76"/>
<proteinExistence type="predicted"/>
<evidence type="ECO:0000313" key="3">
    <source>
        <dbReference type="Proteomes" id="UP000187209"/>
    </source>
</evidence>
<accession>A0A1R2CK76</accession>
<keyword evidence="1" id="KW-1133">Transmembrane helix</keyword>
<comment type="caution">
    <text evidence="2">The sequence shown here is derived from an EMBL/GenBank/DDBJ whole genome shotgun (WGS) entry which is preliminary data.</text>
</comment>
<keyword evidence="3" id="KW-1185">Reference proteome</keyword>
<dbReference type="EMBL" id="MPUH01000127">
    <property type="protein sequence ID" value="OMJ89403.1"/>
    <property type="molecule type" value="Genomic_DNA"/>
</dbReference>
<reference evidence="2 3" key="1">
    <citation type="submission" date="2016-11" db="EMBL/GenBank/DDBJ databases">
        <title>The macronuclear genome of Stentor coeruleus: a giant cell with tiny introns.</title>
        <authorList>
            <person name="Slabodnick M."/>
            <person name="Ruby J.G."/>
            <person name="Reiff S.B."/>
            <person name="Swart E.C."/>
            <person name="Gosai S."/>
            <person name="Prabakaran S."/>
            <person name="Witkowska E."/>
            <person name="Larue G.E."/>
            <person name="Fisher S."/>
            <person name="Freeman R.M."/>
            <person name="Gunawardena J."/>
            <person name="Chu W."/>
            <person name="Stover N.A."/>
            <person name="Gregory B.D."/>
            <person name="Nowacki M."/>
            <person name="Derisi J."/>
            <person name="Roy S.W."/>
            <person name="Marshall W.F."/>
            <person name="Sood P."/>
        </authorList>
    </citation>
    <scope>NUCLEOTIDE SEQUENCE [LARGE SCALE GENOMIC DNA]</scope>
    <source>
        <strain evidence="2">WM001</strain>
    </source>
</reference>
<feature type="transmembrane region" description="Helical" evidence="1">
    <location>
        <begin position="15"/>
        <end position="33"/>
    </location>
</feature>